<reference evidence="1 2" key="1">
    <citation type="submission" date="2019-11" db="EMBL/GenBank/DDBJ databases">
        <authorList>
            <person name="Cheng Q."/>
            <person name="Yang Z."/>
        </authorList>
    </citation>
    <scope>NUCLEOTIDE SEQUENCE [LARGE SCALE GENOMIC DNA]</scope>
    <source>
        <strain evidence="1 2">HX-22-1</strain>
    </source>
</reference>
<protein>
    <submittedName>
        <fullName evidence="1">Uncharacterized protein</fullName>
    </submittedName>
</protein>
<proteinExistence type="predicted"/>
<name>A0A7K0FNR0_9SPHI</name>
<evidence type="ECO:0000313" key="2">
    <source>
        <dbReference type="Proteomes" id="UP000462931"/>
    </source>
</evidence>
<dbReference type="RefSeq" id="WP_154287737.1">
    <property type="nucleotide sequence ID" value="NZ_WKJI01000002.1"/>
</dbReference>
<dbReference type="EMBL" id="WKJI01000002">
    <property type="protein sequence ID" value="MRX47628.1"/>
    <property type="molecule type" value="Genomic_DNA"/>
</dbReference>
<dbReference type="Proteomes" id="UP000462931">
    <property type="component" value="Unassembled WGS sequence"/>
</dbReference>
<sequence length="274" mass="30631">MKPFLIFFITLFIFKTLAYAAPIEEEYLGTITVKGVGDYTYKLILLLNGEQLIGTSVTNIGNKDEAVVNITGSISQDGAIKFKETSIIKTKIKEDKSIICFVEATLKRKNVDGIDFLEGTFIGRDKRKNICGSGTIRLLKKVSNIQQLSNNFSIANTSNSIERLSNHLVNTIPCTSKMVKVRIFDNGKLDGDELKIIYNNKVLSEKLNLNNEGNIFELELGQSISNVMQIFVLSEGNYPPNTATIEVTSNNQVRVYQLNSLLKTMITIKFELIN</sequence>
<organism evidence="1 2">
    <name type="scientific">Pedobacter puniceum</name>
    <dbReference type="NCBI Taxonomy" id="2666136"/>
    <lineage>
        <taxon>Bacteria</taxon>
        <taxon>Pseudomonadati</taxon>
        <taxon>Bacteroidota</taxon>
        <taxon>Sphingobacteriia</taxon>
        <taxon>Sphingobacteriales</taxon>
        <taxon>Sphingobacteriaceae</taxon>
        <taxon>Pedobacter</taxon>
    </lineage>
</organism>
<evidence type="ECO:0000313" key="1">
    <source>
        <dbReference type="EMBL" id="MRX47628.1"/>
    </source>
</evidence>
<gene>
    <name evidence="1" type="ORF">GJJ64_10530</name>
</gene>
<accession>A0A7K0FNR0</accession>
<comment type="caution">
    <text evidence="1">The sequence shown here is derived from an EMBL/GenBank/DDBJ whole genome shotgun (WGS) entry which is preliminary data.</text>
</comment>
<keyword evidence="2" id="KW-1185">Reference proteome</keyword>
<dbReference type="AlphaFoldDB" id="A0A7K0FNR0"/>